<dbReference type="InterPro" id="IPR027417">
    <property type="entry name" value="P-loop_NTPase"/>
</dbReference>
<dbReference type="InterPro" id="IPR003439">
    <property type="entry name" value="ABC_transporter-like_ATP-bd"/>
</dbReference>
<dbReference type="GO" id="GO:0016887">
    <property type="term" value="F:ATP hydrolysis activity"/>
    <property type="evidence" value="ECO:0007669"/>
    <property type="project" value="InterPro"/>
</dbReference>
<dbReference type="AlphaFoldDB" id="A0A3B0U0E1"/>
<accession>A0A3B0U0E1</accession>
<organism evidence="3">
    <name type="scientific">hydrothermal vent metagenome</name>
    <dbReference type="NCBI Taxonomy" id="652676"/>
    <lineage>
        <taxon>unclassified sequences</taxon>
        <taxon>metagenomes</taxon>
        <taxon>ecological metagenomes</taxon>
    </lineage>
</organism>
<evidence type="ECO:0000256" key="1">
    <source>
        <dbReference type="ARBA" id="ARBA00022448"/>
    </source>
</evidence>
<evidence type="ECO:0000313" key="3">
    <source>
        <dbReference type="EMBL" id="VAW14264.1"/>
    </source>
</evidence>
<evidence type="ECO:0000259" key="2">
    <source>
        <dbReference type="Pfam" id="PF00005"/>
    </source>
</evidence>
<reference evidence="3" key="1">
    <citation type="submission" date="2018-06" db="EMBL/GenBank/DDBJ databases">
        <authorList>
            <person name="Zhirakovskaya E."/>
        </authorList>
    </citation>
    <scope>NUCLEOTIDE SEQUENCE</scope>
</reference>
<feature type="domain" description="ABC transporter" evidence="2">
    <location>
        <begin position="17"/>
        <end position="98"/>
    </location>
</feature>
<sequence length="104" mass="11266">MIEITGLHKAFKQKHVLSDVNLTIKSGETKVVIGRSGAGKSVLLKNIVGIISPDAGSIKINGIEVTDLCEKEYNKIRMEMGMVFQGGALFDSMNVEENVGFVLN</sequence>
<gene>
    <name evidence="3" type="ORF">MNBD_BACTEROID05-1185</name>
</gene>
<dbReference type="PANTHER" id="PTHR43023:SF6">
    <property type="entry name" value="INTERMEMBRANE PHOSPHOLIPID TRANSPORT SYSTEM ATP-BINDING PROTEIN MLAF"/>
    <property type="match status" value="1"/>
</dbReference>
<protein>
    <recommendedName>
        <fullName evidence="2">ABC transporter domain-containing protein</fullName>
    </recommendedName>
</protein>
<dbReference type="EMBL" id="UOEN01000209">
    <property type="protein sequence ID" value="VAW14264.1"/>
    <property type="molecule type" value="Genomic_DNA"/>
</dbReference>
<dbReference type="Pfam" id="PF00005">
    <property type="entry name" value="ABC_tran"/>
    <property type="match status" value="1"/>
</dbReference>
<dbReference type="GO" id="GO:0005524">
    <property type="term" value="F:ATP binding"/>
    <property type="evidence" value="ECO:0007669"/>
    <property type="project" value="InterPro"/>
</dbReference>
<name>A0A3B0U0E1_9ZZZZ</name>
<dbReference type="Gene3D" id="3.40.50.300">
    <property type="entry name" value="P-loop containing nucleotide triphosphate hydrolases"/>
    <property type="match status" value="1"/>
</dbReference>
<feature type="non-terminal residue" evidence="3">
    <location>
        <position position="104"/>
    </location>
</feature>
<keyword evidence="1" id="KW-0813">Transport</keyword>
<dbReference type="PANTHER" id="PTHR43023">
    <property type="entry name" value="PROTEIN TRIGALACTOSYLDIACYLGLYCEROL 3, CHLOROPLASTIC"/>
    <property type="match status" value="1"/>
</dbReference>
<proteinExistence type="predicted"/>
<dbReference type="SUPFAM" id="SSF52540">
    <property type="entry name" value="P-loop containing nucleoside triphosphate hydrolases"/>
    <property type="match status" value="1"/>
</dbReference>